<dbReference type="Pfam" id="PF03480">
    <property type="entry name" value="DctP"/>
    <property type="match status" value="1"/>
</dbReference>
<dbReference type="InterPro" id="IPR038404">
    <property type="entry name" value="TRAP_DctP_sf"/>
</dbReference>
<evidence type="ECO:0000256" key="1">
    <source>
        <dbReference type="ARBA" id="ARBA00022729"/>
    </source>
</evidence>
<reference evidence="3 4" key="1">
    <citation type="submission" date="2017-02" db="EMBL/GenBank/DDBJ databases">
        <authorList>
            <person name="Jeong S."/>
        </authorList>
    </citation>
    <scope>NUCLEOTIDE SEQUENCE [LARGE SCALE GENOMIC DNA]</scope>
    <source>
        <strain evidence="3 4">RMAR6-6</strain>
    </source>
</reference>
<dbReference type="PANTHER" id="PTHR33376">
    <property type="match status" value="1"/>
</dbReference>
<protein>
    <submittedName>
        <fullName evidence="3">ABC transporter substrate-binding protein</fullName>
    </submittedName>
</protein>
<dbReference type="PANTHER" id="PTHR33376:SF15">
    <property type="entry name" value="BLL6794 PROTEIN"/>
    <property type="match status" value="1"/>
</dbReference>
<dbReference type="SUPFAM" id="SSF53850">
    <property type="entry name" value="Periplasmic binding protein-like II"/>
    <property type="match status" value="1"/>
</dbReference>
<evidence type="ECO:0000256" key="2">
    <source>
        <dbReference type="SAM" id="SignalP"/>
    </source>
</evidence>
<proteinExistence type="predicted"/>
<sequence length="329" mass="34718">MKISKALTGAALALGLFANAAQASELKFANFMPPANPYQAGAFEPFAEKLAAATNNEITVHIYAGGELGPGPVEQFSRAVDGVADFAVGLPGYTASQFPVTLLTELPGVIDEETGTEVIWKNIALFKPEFKRAVLVSLWSNADNVLYTREKPVRTPDDVKGLKIRVPSRNAGLLVEAWGATPVSMPVPEIYNALQTGVIDGALIDGTGTKAFKLGEVSKYLTVGFDTTISPFFIVMNRDSFASLNDEQKAAIEEIGKEISVTANAVQLAAAHKGIDAFAEMDGKQVIRLSDEEAAAFNALADEARAKAIEEATASGIAAGDVVSALQAQ</sequence>
<dbReference type="NCBIfam" id="NF037995">
    <property type="entry name" value="TRAP_S1"/>
    <property type="match status" value="1"/>
</dbReference>
<evidence type="ECO:0000313" key="4">
    <source>
        <dbReference type="Proteomes" id="UP000188174"/>
    </source>
</evidence>
<feature type="chain" id="PRO_5045435453" evidence="2">
    <location>
        <begin position="24"/>
        <end position="329"/>
    </location>
</feature>
<gene>
    <name evidence="3" type="ORF">B0E33_20390</name>
</gene>
<dbReference type="InterPro" id="IPR018389">
    <property type="entry name" value="DctP_fam"/>
</dbReference>
<feature type="signal peptide" evidence="2">
    <location>
        <begin position="1"/>
        <end position="23"/>
    </location>
</feature>
<dbReference type="RefSeq" id="WP_077292239.1">
    <property type="nucleotide sequence ID" value="NZ_CP019630.1"/>
</dbReference>
<dbReference type="EMBL" id="CP019630">
    <property type="protein sequence ID" value="AQQ05635.1"/>
    <property type="molecule type" value="Genomic_DNA"/>
</dbReference>
<dbReference type="CDD" id="cd13665">
    <property type="entry name" value="PBP2_TRAP_Dctp3_4"/>
    <property type="match status" value="1"/>
</dbReference>
<dbReference type="Proteomes" id="UP000188174">
    <property type="component" value="Chromosome"/>
</dbReference>
<organism evidence="3 4">
    <name type="scientific">Roseibium algicola</name>
    <dbReference type="NCBI Taxonomy" id="2857014"/>
    <lineage>
        <taxon>Bacteria</taxon>
        <taxon>Pseudomonadati</taxon>
        <taxon>Pseudomonadota</taxon>
        <taxon>Alphaproteobacteria</taxon>
        <taxon>Hyphomicrobiales</taxon>
        <taxon>Stappiaceae</taxon>
        <taxon>Roseibium</taxon>
    </lineage>
</organism>
<keyword evidence="1 2" id="KW-0732">Signal</keyword>
<keyword evidence="4" id="KW-1185">Reference proteome</keyword>
<evidence type="ECO:0000313" key="3">
    <source>
        <dbReference type="EMBL" id="AQQ05635.1"/>
    </source>
</evidence>
<name>A0ABN4X1S6_9HYPH</name>
<accession>A0ABN4X1S6</accession>
<dbReference type="Gene3D" id="3.40.190.170">
    <property type="entry name" value="Bacterial extracellular solute-binding protein, family 7"/>
    <property type="match status" value="1"/>
</dbReference>